<keyword evidence="1" id="KW-0472">Membrane</keyword>
<dbReference type="Proteomes" id="UP000587396">
    <property type="component" value="Unassembled WGS sequence"/>
</dbReference>
<feature type="transmembrane region" description="Helical" evidence="1">
    <location>
        <begin position="115"/>
        <end position="139"/>
    </location>
</feature>
<dbReference type="RefSeq" id="WP_185904059.1">
    <property type="nucleotide sequence ID" value="NZ_JACMSE010000001.1"/>
</dbReference>
<dbReference type="GO" id="GO:0005886">
    <property type="term" value="C:plasma membrane"/>
    <property type="evidence" value="ECO:0007669"/>
    <property type="project" value="TreeGrafter"/>
</dbReference>
<dbReference type="Pfam" id="PF04976">
    <property type="entry name" value="DmsC"/>
    <property type="match status" value="1"/>
</dbReference>
<dbReference type="GO" id="GO:0009389">
    <property type="term" value="F:dimethyl sulfoxide reductase activity"/>
    <property type="evidence" value="ECO:0007669"/>
    <property type="project" value="TreeGrafter"/>
</dbReference>
<feature type="transmembrane region" description="Helical" evidence="1">
    <location>
        <begin position="46"/>
        <end position="67"/>
    </location>
</feature>
<evidence type="ECO:0000313" key="2">
    <source>
        <dbReference type="EMBL" id="MBC2888067.1"/>
    </source>
</evidence>
<keyword evidence="3" id="KW-1185">Reference proteome</keyword>
<organism evidence="2 3">
    <name type="scientific">Gordonibacter massiliensis</name>
    <name type="common">ex Traore et al. 2017</name>
    <dbReference type="NCBI Taxonomy" id="1841863"/>
    <lineage>
        <taxon>Bacteria</taxon>
        <taxon>Bacillati</taxon>
        <taxon>Actinomycetota</taxon>
        <taxon>Coriobacteriia</taxon>
        <taxon>Eggerthellales</taxon>
        <taxon>Eggerthellaceae</taxon>
        <taxon>Gordonibacter</taxon>
    </lineage>
</organism>
<dbReference type="GO" id="GO:0009390">
    <property type="term" value="C:dimethyl sulfoxide reductase complex"/>
    <property type="evidence" value="ECO:0007669"/>
    <property type="project" value="TreeGrafter"/>
</dbReference>
<dbReference type="EMBL" id="JACMSE010000001">
    <property type="protein sequence ID" value="MBC2888067.1"/>
    <property type="molecule type" value="Genomic_DNA"/>
</dbReference>
<keyword evidence="1" id="KW-0812">Transmembrane</keyword>
<sequence length="300" mass="31031">MDTALAEITLVLFTTIAPAGVVGYLVMALAAICSRERERADRVSHYLVVPLVLVISGLIASATHLGTPANALYVITGVGRSPLSNEVVAAVAFLVLGGVYWIVSFRDDIGRTIRVAWLAATMLAGLVLVGFVAVAYTVPSVPTWSLPTAPATLWLNALSSGPAVGLFGLLLAGVDPGRKMSAIVLAVATVAAVANVVVLALEWQVLAGVVTTTTRAVDLVPAFPGVVAGYALLEAVSVALCAAALLRRPRKMADPFAAAASASRERRGRLVLVGAGTLLALIACFAVRFAFYAMHMTLGV</sequence>
<feature type="transmembrane region" description="Helical" evidence="1">
    <location>
        <begin position="151"/>
        <end position="171"/>
    </location>
</feature>
<dbReference type="GO" id="GO:0019645">
    <property type="term" value="P:anaerobic electron transport chain"/>
    <property type="evidence" value="ECO:0007669"/>
    <property type="project" value="InterPro"/>
</dbReference>
<keyword evidence="1" id="KW-1133">Transmembrane helix</keyword>
<gene>
    <name evidence="2" type="ORF">H7313_01695</name>
</gene>
<feature type="transmembrane region" description="Helical" evidence="1">
    <location>
        <begin position="12"/>
        <end position="34"/>
    </location>
</feature>
<evidence type="ECO:0000313" key="3">
    <source>
        <dbReference type="Proteomes" id="UP000587396"/>
    </source>
</evidence>
<protein>
    <submittedName>
        <fullName evidence="2">Dimethyl sulfoxide reductase anchor subunit</fullName>
    </submittedName>
</protein>
<feature type="transmembrane region" description="Helical" evidence="1">
    <location>
        <begin position="226"/>
        <end position="246"/>
    </location>
</feature>
<proteinExistence type="predicted"/>
<accession>A0A842J8K7</accession>
<feature type="transmembrane region" description="Helical" evidence="1">
    <location>
        <begin position="270"/>
        <end position="294"/>
    </location>
</feature>
<reference evidence="2 3" key="1">
    <citation type="submission" date="2020-08" db="EMBL/GenBank/DDBJ databases">
        <authorList>
            <person name="Liu C."/>
            <person name="Sun Q."/>
        </authorList>
    </citation>
    <scope>NUCLEOTIDE SEQUENCE [LARGE SCALE GENOMIC DNA]</scope>
    <source>
        <strain evidence="2 3">N22</strain>
    </source>
</reference>
<dbReference type="AlphaFoldDB" id="A0A842J8K7"/>
<feature type="transmembrane region" description="Helical" evidence="1">
    <location>
        <begin position="183"/>
        <end position="206"/>
    </location>
</feature>
<comment type="caution">
    <text evidence="2">The sequence shown here is derived from an EMBL/GenBank/DDBJ whole genome shotgun (WGS) entry which is preliminary data.</text>
</comment>
<dbReference type="PANTHER" id="PTHR38095:SF2">
    <property type="entry name" value="ANAEROBIC DIMETHYL SULFOXIDE REDUCTASE CHAIN C"/>
    <property type="match status" value="1"/>
</dbReference>
<evidence type="ECO:0000256" key="1">
    <source>
        <dbReference type="SAM" id="Phobius"/>
    </source>
</evidence>
<name>A0A842J8K7_9ACTN</name>
<dbReference type="PANTHER" id="PTHR38095">
    <property type="entry name" value="ANAEROBIC DIMETHYL SULFOXIDE REDUCTASE CHAIN YNFH"/>
    <property type="match status" value="1"/>
</dbReference>
<feature type="transmembrane region" description="Helical" evidence="1">
    <location>
        <begin position="87"/>
        <end position="103"/>
    </location>
</feature>
<dbReference type="InterPro" id="IPR007059">
    <property type="entry name" value="DmsC"/>
</dbReference>